<dbReference type="InterPro" id="IPR027417">
    <property type="entry name" value="P-loop_NTPase"/>
</dbReference>
<dbReference type="OrthoDB" id="9777757at2"/>
<organism evidence="2 3">
    <name type="scientific">Paroceanicella profunda</name>
    <dbReference type="NCBI Taxonomy" id="2579971"/>
    <lineage>
        <taxon>Bacteria</taxon>
        <taxon>Pseudomonadati</taxon>
        <taxon>Pseudomonadota</taxon>
        <taxon>Alphaproteobacteria</taxon>
        <taxon>Rhodobacterales</taxon>
        <taxon>Paracoccaceae</taxon>
        <taxon>Paroceanicella</taxon>
    </lineage>
</organism>
<accession>A0A5B8G4D7</accession>
<dbReference type="InterPro" id="IPR050678">
    <property type="entry name" value="DNA_Partitioning_ATPase"/>
</dbReference>
<dbReference type="PANTHER" id="PTHR13696:SF52">
    <property type="entry name" value="PARA FAMILY PROTEIN CT_582"/>
    <property type="match status" value="1"/>
</dbReference>
<dbReference type="InterPro" id="IPR002586">
    <property type="entry name" value="CobQ/CobB/MinD/ParA_Nub-bd_dom"/>
</dbReference>
<geneLocation type="plasmid" evidence="3">
    <name>pd4m1f</name>
</geneLocation>
<proteinExistence type="predicted"/>
<evidence type="ECO:0000313" key="3">
    <source>
        <dbReference type="Proteomes" id="UP000305888"/>
    </source>
</evidence>
<gene>
    <name evidence="2" type="ORF">FDP22_24095</name>
</gene>
<dbReference type="Proteomes" id="UP000305888">
    <property type="component" value="Plasmid pD4M1F"/>
</dbReference>
<evidence type="ECO:0000259" key="1">
    <source>
        <dbReference type="Pfam" id="PF01656"/>
    </source>
</evidence>
<dbReference type="AlphaFoldDB" id="A0A5B8G4D7"/>
<dbReference type="RefSeq" id="WP_138579394.1">
    <property type="nucleotide sequence ID" value="NZ_CP040824.1"/>
</dbReference>
<evidence type="ECO:0000313" key="2">
    <source>
        <dbReference type="EMBL" id="QDL94944.1"/>
    </source>
</evidence>
<dbReference type="EMBL" id="CP040824">
    <property type="protein sequence ID" value="QDL94944.1"/>
    <property type="molecule type" value="Genomic_DNA"/>
</dbReference>
<sequence>MAYGQFEQFIRNMTRVMGAVNTRLQRDLTLRTRVSRRFSMTEVSELLNVDVTYLARVSSDEPVFPEGQRTGRERTFSPSEIMLIRALIGSNPGAKRQHSFWRKPGDPVRVVTFGAQKGGTGKSLSAAHFAQYVNLFYGLRVGVIDADPQATVSLYFADETLPLFKPDTPTLADFMGVDDPGAQELVPRTARELDAIWQRTPWPGIKLIPGGANIQNGDISLFFLSRTSQVPVYRILRKAIEEWDAGNGPRTTVDMLRNASGAFNMEAYARALDETVDLIVIDQQPSLTLMQLNGLIAADSVVIPQTMKGFDLATLATYVSNIGEYLEFIMGFEADIEIGRGEHVVLPTIVQEQNTQDTDQIVDLYRRAPREILQVWYNRSDAIANAAEEYKSIYEYLPPKTRRASARAFMANANAVNDALVQRICPDLPPREFAKAFIEERWG</sequence>
<reference evidence="2 3" key="1">
    <citation type="submission" date="2019-06" db="EMBL/GenBank/DDBJ databases">
        <title>Genome sequence of Rhodobacteraceae bacterium D4M1.</title>
        <authorList>
            <person name="Cao J."/>
        </authorList>
    </citation>
    <scope>NUCLEOTIDE SEQUENCE [LARGE SCALE GENOMIC DNA]</scope>
    <source>
        <strain evidence="2 3">D4M1</strain>
        <plasmid evidence="3">pd4m1f</plasmid>
    </source>
</reference>
<dbReference type="Gene3D" id="3.40.50.300">
    <property type="entry name" value="P-loop containing nucleotide triphosphate hydrolases"/>
    <property type="match status" value="1"/>
</dbReference>
<keyword evidence="3" id="KW-1185">Reference proteome</keyword>
<feature type="domain" description="CobQ/CobB/MinD/ParA nucleotide binding" evidence="1">
    <location>
        <begin position="113"/>
        <end position="275"/>
    </location>
</feature>
<keyword evidence="2" id="KW-0614">Plasmid</keyword>
<dbReference type="KEGG" id="ppru:FDP22_24095"/>
<dbReference type="CDD" id="cd02042">
    <property type="entry name" value="ParAB_family"/>
    <property type="match status" value="1"/>
</dbReference>
<dbReference type="PANTHER" id="PTHR13696">
    <property type="entry name" value="P-LOOP CONTAINING NUCLEOSIDE TRIPHOSPHATE HYDROLASE"/>
    <property type="match status" value="1"/>
</dbReference>
<dbReference type="Pfam" id="PF01656">
    <property type="entry name" value="CbiA"/>
    <property type="match status" value="1"/>
</dbReference>
<name>A0A5B8G4D7_9RHOB</name>
<protein>
    <submittedName>
        <fullName evidence="2">Replication protein A</fullName>
    </submittedName>
</protein>
<dbReference type="SUPFAM" id="SSF52540">
    <property type="entry name" value="P-loop containing nucleoside triphosphate hydrolases"/>
    <property type="match status" value="1"/>
</dbReference>